<dbReference type="RefSeq" id="WP_158040495.1">
    <property type="nucleotide sequence ID" value="NZ_JACCFV010000001.1"/>
</dbReference>
<keyword evidence="2" id="KW-1133">Transmembrane helix</keyword>
<gene>
    <name evidence="3" type="ORF">F8O01_08815</name>
</gene>
<name>A0A7J5BSP5_9MICO</name>
<dbReference type="Proteomes" id="UP000467240">
    <property type="component" value="Unassembled WGS sequence"/>
</dbReference>
<feature type="compositionally biased region" description="Basic and acidic residues" evidence="1">
    <location>
        <begin position="297"/>
        <end position="308"/>
    </location>
</feature>
<dbReference type="AlphaFoldDB" id="A0A7J5BSP5"/>
<evidence type="ECO:0000313" key="4">
    <source>
        <dbReference type="Proteomes" id="UP000467240"/>
    </source>
</evidence>
<feature type="compositionally biased region" description="Low complexity" evidence="1">
    <location>
        <begin position="174"/>
        <end position="222"/>
    </location>
</feature>
<dbReference type="OrthoDB" id="5116168at2"/>
<feature type="compositionally biased region" description="Basic and acidic residues" evidence="1">
    <location>
        <begin position="1"/>
        <end position="10"/>
    </location>
</feature>
<evidence type="ECO:0000313" key="3">
    <source>
        <dbReference type="EMBL" id="KAB1657330.1"/>
    </source>
</evidence>
<keyword evidence="2" id="KW-0472">Membrane</keyword>
<feature type="region of interest" description="Disordered" evidence="1">
    <location>
        <begin position="339"/>
        <end position="359"/>
    </location>
</feature>
<organism evidence="3 4">
    <name type="scientific">Pseudoclavibacter chungangensis</name>
    <dbReference type="NCBI Taxonomy" id="587635"/>
    <lineage>
        <taxon>Bacteria</taxon>
        <taxon>Bacillati</taxon>
        <taxon>Actinomycetota</taxon>
        <taxon>Actinomycetes</taxon>
        <taxon>Micrococcales</taxon>
        <taxon>Microbacteriaceae</taxon>
        <taxon>Pseudoclavibacter</taxon>
    </lineage>
</organism>
<feature type="compositionally biased region" description="Low complexity" evidence="1">
    <location>
        <begin position="86"/>
        <end position="123"/>
    </location>
</feature>
<dbReference type="EMBL" id="WBJZ01000009">
    <property type="protein sequence ID" value="KAB1657330.1"/>
    <property type="molecule type" value="Genomic_DNA"/>
</dbReference>
<feature type="transmembrane region" description="Helical" evidence="2">
    <location>
        <begin position="368"/>
        <end position="390"/>
    </location>
</feature>
<keyword evidence="4" id="KW-1185">Reference proteome</keyword>
<evidence type="ECO:0000256" key="1">
    <source>
        <dbReference type="SAM" id="MobiDB-lite"/>
    </source>
</evidence>
<feature type="region of interest" description="Disordered" evidence="1">
    <location>
        <begin position="1"/>
        <end position="324"/>
    </location>
</feature>
<proteinExistence type="predicted"/>
<protein>
    <recommendedName>
        <fullName evidence="5">DUF2993 domain-containing protein</fullName>
    </recommendedName>
</protein>
<comment type="caution">
    <text evidence="3">The sequence shown here is derived from an EMBL/GenBank/DDBJ whole genome shotgun (WGS) entry which is preliminary data.</text>
</comment>
<reference evidence="3 4" key="1">
    <citation type="submission" date="2019-09" db="EMBL/GenBank/DDBJ databases">
        <title>Phylogeny of genus Pseudoclavibacter and closely related genus.</title>
        <authorList>
            <person name="Li Y."/>
        </authorList>
    </citation>
    <scope>NUCLEOTIDE SEQUENCE [LARGE SCALE GENOMIC DNA]</scope>
    <source>
        <strain evidence="3 4">DSM 23821</strain>
    </source>
</reference>
<keyword evidence="2" id="KW-0812">Transmembrane</keyword>
<evidence type="ECO:0008006" key="5">
    <source>
        <dbReference type="Google" id="ProtNLM"/>
    </source>
</evidence>
<feature type="compositionally biased region" description="Low complexity" evidence="1">
    <location>
        <begin position="286"/>
        <end position="296"/>
    </location>
</feature>
<accession>A0A7J5BSP5</accession>
<evidence type="ECO:0000256" key="2">
    <source>
        <dbReference type="SAM" id="Phobius"/>
    </source>
</evidence>
<feature type="compositionally biased region" description="Gly residues" evidence="1">
    <location>
        <begin position="223"/>
        <end position="243"/>
    </location>
</feature>
<sequence>MDQRDGRGGDGRPWWGEVTGGHADATPTEAFPTDPFAPRGAGEGWGGNPGATADWERGPASDEDAMTVPLHLLETDGSEDDEGARPPHAADGAPAAPTVAFPAPGGQPAPFGAAPFGAAPFGASTGTGQPFGSAPDAFGPPSPHVSPHDGSHAGGADRPAGTVWGTPAPPQARPDAGTDPQPGAGAPQPGYGQPSAFGQPAGSGQPSGFGQPSAFGQPVGSGQPSGFGQPVGPGQPSGSGQQFGPGPFADPGQAAPTGRPPVDGGSATFGVPERASGHGSLVPITPSGAPSPGSDPRGSDPRGYDPHGYDPTGYPSGPAAERGALDVSRPQQVPVYGLRTVGEHGGQPPFPPHGGAGAPAARRARPALWIWTSVAVVVLLVAGVVAAEFITRAQTAGRIDDLAASIALTTDAGDAVEGPFSAEIVDGGSSLLQAMGGTIDHVHIEAPDQRVDGESLSTTFDLHEVPVGLDGPAGRVDVTLGADPEALLQLLEYEIDTSLTDGLELTSTELSGDALHFEYTSAYGIVVTHDLEIHAEDGKIVLSPTNYTMTLFGYDLDLGDGDPVELGLCADSGLDGTMEDITTESGRFVLTWSVTGAAPTPQGLAEAWSCI</sequence>